<keyword evidence="2" id="KW-1185">Reference proteome</keyword>
<comment type="caution">
    <text evidence="1">The sequence shown here is derived from an EMBL/GenBank/DDBJ whole genome shotgun (WGS) entry which is preliminary data.</text>
</comment>
<evidence type="ECO:0000313" key="1">
    <source>
        <dbReference type="EMBL" id="KAF0769830.1"/>
    </source>
</evidence>
<name>A0A6G0ZGA3_APHCR</name>
<protein>
    <submittedName>
        <fullName evidence="1">Uncharacterized protein</fullName>
    </submittedName>
</protein>
<accession>A0A6G0ZGA3</accession>
<sequence length="125" mass="14453">MNDSYMNILKNEVLVNLEKYNCDNDSISNISLMFDAINNQYSNLKSEHKRLNVLEDMVVLFKVKFGKKKIINQPNKIILPYFLYFDDYETNNPLGTHAGLKKLGAVYISFTPCFLPEFSSSLNNK</sequence>
<reference evidence="1 2" key="1">
    <citation type="submission" date="2019-08" db="EMBL/GenBank/DDBJ databases">
        <title>Whole genome of Aphis craccivora.</title>
        <authorList>
            <person name="Voronova N.V."/>
            <person name="Shulinski R.S."/>
            <person name="Bandarenka Y.V."/>
            <person name="Zhorov D.G."/>
            <person name="Warner D."/>
        </authorList>
    </citation>
    <scope>NUCLEOTIDE SEQUENCE [LARGE SCALE GENOMIC DNA]</scope>
    <source>
        <strain evidence="1">180601</strain>
        <tissue evidence="1">Whole Body</tissue>
    </source>
</reference>
<evidence type="ECO:0000313" key="2">
    <source>
        <dbReference type="Proteomes" id="UP000478052"/>
    </source>
</evidence>
<organism evidence="1 2">
    <name type="scientific">Aphis craccivora</name>
    <name type="common">Cowpea aphid</name>
    <dbReference type="NCBI Taxonomy" id="307492"/>
    <lineage>
        <taxon>Eukaryota</taxon>
        <taxon>Metazoa</taxon>
        <taxon>Ecdysozoa</taxon>
        <taxon>Arthropoda</taxon>
        <taxon>Hexapoda</taxon>
        <taxon>Insecta</taxon>
        <taxon>Pterygota</taxon>
        <taxon>Neoptera</taxon>
        <taxon>Paraneoptera</taxon>
        <taxon>Hemiptera</taxon>
        <taxon>Sternorrhyncha</taxon>
        <taxon>Aphidomorpha</taxon>
        <taxon>Aphidoidea</taxon>
        <taxon>Aphididae</taxon>
        <taxon>Aphidini</taxon>
        <taxon>Aphis</taxon>
        <taxon>Aphis</taxon>
    </lineage>
</organism>
<proteinExistence type="predicted"/>
<dbReference type="AlphaFoldDB" id="A0A6G0ZGA3"/>
<dbReference type="OrthoDB" id="10045355at2759"/>
<gene>
    <name evidence="1" type="ORF">FWK35_00006347</name>
</gene>
<dbReference type="Proteomes" id="UP000478052">
    <property type="component" value="Unassembled WGS sequence"/>
</dbReference>
<dbReference type="EMBL" id="VUJU01000526">
    <property type="protein sequence ID" value="KAF0769830.1"/>
    <property type="molecule type" value="Genomic_DNA"/>
</dbReference>